<name>A0AAV6V2K4_9ARAC</name>
<feature type="chain" id="PRO_5043686592" evidence="1">
    <location>
        <begin position="19"/>
        <end position="87"/>
    </location>
</feature>
<evidence type="ECO:0000313" key="3">
    <source>
        <dbReference type="Proteomes" id="UP000827092"/>
    </source>
</evidence>
<evidence type="ECO:0000256" key="1">
    <source>
        <dbReference type="SAM" id="SignalP"/>
    </source>
</evidence>
<reference evidence="2 3" key="1">
    <citation type="journal article" date="2022" name="Nat. Ecol. Evol.">
        <title>A masculinizing supergene underlies an exaggerated male reproductive morph in a spider.</title>
        <authorList>
            <person name="Hendrickx F."/>
            <person name="De Corte Z."/>
            <person name="Sonet G."/>
            <person name="Van Belleghem S.M."/>
            <person name="Kostlbacher S."/>
            <person name="Vangestel C."/>
        </authorList>
    </citation>
    <scope>NUCLEOTIDE SEQUENCE [LARGE SCALE GENOMIC DNA]</scope>
    <source>
        <strain evidence="2">W744_W776</strain>
    </source>
</reference>
<evidence type="ECO:0000313" key="2">
    <source>
        <dbReference type="EMBL" id="KAG8190829.1"/>
    </source>
</evidence>
<dbReference type="AlphaFoldDB" id="A0AAV6V2K4"/>
<protein>
    <submittedName>
        <fullName evidence="2">Uncharacterized protein</fullName>
    </submittedName>
</protein>
<dbReference type="EMBL" id="JAFNEN010000173">
    <property type="protein sequence ID" value="KAG8190829.1"/>
    <property type="molecule type" value="Genomic_DNA"/>
</dbReference>
<keyword evidence="3" id="KW-1185">Reference proteome</keyword>
<gene>
    <name evidence="2" type="ORF">JTE90_028326</name>
</gene>
<organism evidence="2 3">
    <name type="scientific">Oedothorax gibbosus</name>
    <dbReference type="NCBI Taxonomy" id="931172"/>
    <lineage>
        <taxon>Eukaryota</taxon>
        <taxon>Metazoa</taxon>
        <taxon>Ecdysozoa</taxon>
        <taxon>Arthropoda</taxon>
        <taxon>Chelicerata</taxon>
        <taxon>Arachnida</taxon>
        <taxon>Araneae</taxon>
        <taxon>Araneomorphae</taxon>
        <taxon>Entelegynae</taxon>
        <taxon>Araneoidea</taxon>
        <taxon>Linyphiidae</taxon>
        <taxon>Erigoninae</taxon>
        <taxon>Oedothorax</taxon>
    </lineage>
</organism>
<keyword evidence="1" id="KW-0732">Signal</keyword>
<dbReference type="Proteomes" id="UP000827092">
    <property type="component" value="Unassembled WGS sequence"/>
</dbReference>
<sequence>MRERKLAFLLAIILYTVANSGLSKIRKSDSGMDSDHHRTGIIIKRRRGTRLEKGRVNSGLDSKYFDQEERDEIVLAGPNCGVKWCGN</sequence>
<feature type="signal peptide" evidence="1">
    <location>
        <begin position="1"/>
        <end position="18"/>
    </location>
</feature>
<comment type="caution">
    <text evidence="2">The sequence shown here is derived from an EMBL/GenBank/DDBJ whole genome shotgun (WGS) entry which is preliminary data.</text>
</comment>
<accession>A0AAV6V2K4</accession>
<proteinExistence type="predicted"/>